<evidence type="ECO:0000256" key="4">
    <source>
        <dbReference type="ARBA" id="ARBA00022692"/>
    </source>
</evidence>
<evidence type="ECO:0000256" key="9">
    <source>
        <dbReference type="ARBA" id="ARBA00022989"/>
    </source>
</evidence>
<evidence type="ECO:0000256" key="3">
    <source>
        <dbReference type="ARBA" id="ARBA00022614"/>
    </source>
</evidence>
<keyword evidence="3" id="KW-0433">Leucine-rich repeat</keyword>
<dbReference type="AlphaFoldDB" id="A0A2N9FVE4"/>
<dbReference type="SMART" id="SM00369">
    <property type="entry name" value="LRR_TYP"/>
    <property type="match status" value="3"/>
</dbReference>
<keyword evidence="8" id="KW-0067">ATP-binding</keyword>
<dbReference type="GO" id="GO:0005524">
    <property type="term" value="F:ATP binding"/>
    <property type="evidence" value="ECO:0007669"/>
    <property type="project" value="UniProtKB-KW"/>
</dbReference>
<dbReference type="InterPro" id="IPR000719">
    <property type="entry name" value="Prot_kinase_dom"/>
</dbReference>
<evidence type="ECO:0000256" key="10">
    <source>
        <dbReference type="ARBA" id="ARBA00023136"/>
    </source>
</evidence>
<dbReference type="InterPro" id="IPR046959">
    <property type="entry name" value="PRK1-6/SRF4-like"/>
</dbReference>
<keyword evidence="7" id="KW-0547">Nucleotide-binding</keyword>
<dbReference type="Gene3D" id="3.80.10.10">
    <property type="entry name" value="Ribonuclease Inhibitor"/>
    <property type="match status" value="2"/>
</dbReference>
<comment type="subcellular location">
    <subcellularLocation>
        <location evidence="1">Membrane</location>
        <topology evidence="1">Single-pass type I membrane protein</topology>
    </subcellularLocation>
</comment>
<keyword evidence="10 13" id="KW-0472">Membrane</keyword>
<keyword evidence="5 14" id="KW-0732">Signal</keyword>
<dbReference type="Pfam" id="PF00560">
    <property type="entry name" value="LRR_1"/>
    <property type="match status" value="3"/>
</dbReference>
<dbReference type="GO" id="GO:0004672">
    <property type="term" value="F:protein kinase activity"/>
    <property type="evidence" value="ECO:0007669"/>
    <property type="project" value="InterPro"/>
</dbReference>
<dbReference type="InterPro" id="IPR032675">
    <property type="entry name" value="LRR_dom_sf"/>
</dbReference>
<dbReference type="FunFam" id="3.80.10.10:FF:000101">
    <property type="entry name" value="LRR receptor-like serine/threonine-protein kinase ERECTA"/>
    <property type="match status" value="1"/>
</dbReference>
<accession>A0A2N9FVE4</accession>
<proteinExistence type="predicted"/>
<evidence type="ECO:0000259" key="15">
    <source>
        <dbReference type="PROSITE" id="PS50011"/>
    </source>
</evidence>
<keyword evidence="12" id="KW-0325">Glycoprotein</keyword>
<evidence type="ECO:0000256" key="13">
    <source>
        <dbReference type="SAM" id="Phobius"/>
    </source>
</evidence>
<name>A0A2N9FVE4_FAGSY</name>
<dbReference type="Pfam" id="PF00069">
    <property type="entry name" value="Pkinase"/>
    <property type="match status" value="1"/>
</dbReference>
<evidence type="ECO:0000256" key="6">
    <source>
        <dbReference type="ARBA" id="ARBA00022737"/>
    </source>
</evidence>
<keyword evidence="9 13" id="KW-1133">Transmembrane helix</keyword>
<evidence type="ECO:0000256" key="11">
    <source>
        <dbReference type="ARBA" id="ARBA00023170"/>
    </source>
</evidence>
<feature type="chain" id="PRO_5014958132" description="Protein kinase domain-containing protein" evidence="14">
    <location>
        <begin position="22"/>
        <end position="707"/>
    </location>
</feature>
<dbReference type="InterPro" id="IPR001611">
    <property type="entry name" value="Leu-rich_rpt"/>
</dbReference>
<dbReference type="Gene3D" id="1.10.510.10">
    <property type="entry name" value="Transferase(Phosphotransferase) domain 1"/>
    <property type="match status" value="1"/>
</dbReference>
<evidence type="ECO:0000256" key="8">
    <source>
        <dbReference type="ARBA" id="ARBA00022840"/>
    </source>
</evidence>
<feature type="transmembrane region" description="Helical" evidence="13">
    <location>
        <begin position="312"/>
        <end position="334"/>
    </location>
</feature>
<dbReference type="InterPro" id="IPR013210">
    <property type="entry name" value="LRR_N_plant-typ"/>
</dbReference>
<dbReference type="Gene3D" id="3.30.200.20">
    <property type="entry name" value="Phosphorylase Kinase, domain 1"/>
    <property type="match status" value="1"/>
</dbReference>
<keyword evidence="11" id="KW-0675">Receptor</keyword>
<sequence>MDLQVIFLSFLICNYIAIVGSLNDEGFALLSFKQSIENYTDGPLNNWNSSDISPCSWHGVTCRPDRVVSLSIPNRNLVGFLHTALGNLSKLRHVNLRNNKFFGRLPPELFDARELKSLVLSGNSLSGPIPPEIGKLKNLQSLDLSQNSLNGSIPSSLAQCNRLKILSLGQNSLTGSLLDDFGTSLMALQRLNLSFNRLSGSIPSTMGNLSSLEGTLDLSHNFFNGLIPAGLGSLPERVYIDLSYNNLSGPIPQISTLLNIGPTAFTGNSMLCGPPLNISCFARHPDSQSLFNLPSQNSDGSPGKNGKGSNSCLGIVITIAASVMVGICLIGLLFSNRCRRITACKGSEHVGGCSFEKALMVRKEFFCFAKDSPDILSENMGQYNFVQLEQQLNFDLDQLLKASAFLLGKSGAGIVYKVVLEDGRALAVRRLGEDGGSQRFREFQADVEAIGKVRHPNIVTLRAYCWSVDEKLLIYDYISNGDLATAIHGKAGTVPFRPLSWPVRLRIMKGIAKGLAYLHEFSPKRYVHGNLKPSNILLGQNMEPHVSDFGLCRLLNIDRGSQSYDLEQMTSGTPQSNSPLEFLPISPTVTGGSSYQSPEVSKVTKPSQKWDIYSYGVILLEMISGKFPMIKMGSLEIDLVQWVQISIEERKPLYHVLDPFMAHDLDEEEEIIAVVKIALACAQKSPERRPSMRYVCDNLERLAPSTY</sequence>
<dbReference type="PRINTS" id="PR00019">
    <property type="entry name" value="LEURICHRPT"/>
</dbReference>
<reference evidence="16" key="1">
    <citation type="submission" date="2018-02" db="EMBL/GenBank/DDBJ databases">
        <authorList>
            <person name="Cohen D.B."/>
            <person name="Kent A.D."/>
        </authorList>
    </citation>
    <scope>NUCLEOTIDE SEQUENCE</scope>
</reference>
<dbReference type="CDD" id="cd14066">
    <property type="entry name" value="STKc_IRAK"/>
    <property type="match status" value="1"/>
</dbReference>
<evidence type="ECO:0000256" key="12">
    <source>
        <dbReference type="ARBA" id="ARBA00023180"/>
    </source>
</evidence>
<keyword evidence="6" id="KW-0677">Repeat</keyword>
<dbReference type="PANTHER" id="PTHR48007:SF83">
    <property type="entry name" value="PROTEIN KINASE DOMAIN-CONTAINING PROTEIN"/>
    <property type="match status" value="1"/>
</dbReference>
<evidence type="ECO:0000256" key="1">
    <source>
        <dbReference type="ARBA" id="ARBA00004479"/>
    </source>
</evidence>
<evidence type="ECO:0000256" key="7">
    <source>
        <dbReference type="ARBA" id="ARBA00022741"/>
    </source>
</evidence>
<dbReference type="FunFam" id="3.80.10.10:FF:000722">
    <property type="entry name" value="Leucine-rich repeat receptor-like protein kinase"/>
    <property type="match status" value="1"/>
</dbReference>
<gene>
    <name evidence="16" type="ORF">FSB_LOCUS19070</name>
</gene>
<protein>
    <recommendedName>
        <fullName evidence="15">Protein kinase domain-containing protein</fullName>
    </recommendedName>
</protein>
<evidence type="ECO:0000256" key="2">
    <source>
        <dbReference type="ARBA" id="ARBA00022553"/>
    </source>
</evidence>
<dbReference type="Pfam" id="PF13855">
    <property type="entry name" value="LRR_8"/>
    <property type="match status" value="1"/>
</dbReference>
<dbReference type="Pfam" id="PF08263">
    <property type="entry name" value="LRRNT_2"/>
    <property type="match status" value="1"/>
</dbReference>
<dbReference type="InterPro" id="IPR003591">
    <property type="entry name" value="Leu-rich_rpt_typical-subtyp"/>
</dbReference>
<dbReference type="PANTHER" id="PTHR48007">
    <property type="entry name" value="LEUCINE-RICH REPEAT RECEPTOR-LIKE PROTEIN KINASE PXC1"/>
    <property type="match status" value="1"/>
</dbReference>
<dbReference type="SUPFAM" id="SSF52058">
    <property type="entry name" value="L domain-like"/>
    <property type="match status" value="1"/>
</dbReference>
<evidence type="ECO:0000256" key="14">
    <source>
        <dbReference type="SAM" id="SignalP"/>
    </source>
</evidence>
<feature type="signal peptide" evidence="14">
    <location>
        <begin position="1"/>
        <end position="21"/>
    </location>
</feature>
<dbReference type="SUPFAM" id="SSF56112">
    <property type="entry name" value="Protein kinase-like (PK-like)"/>
    <property type="match status" value="1"/>
</dbReference>
<dbReference type="GO" id="GO:0016020">
    <property type="term" value="C:membrane"/>
    <property type="evidence" value="ECO:0007669"/>
    <property type="project" value="UniProtKB-SubCell"/>
</dbReference>
<evidence type="ECO:0000256" key="5">
    <source>
        <dbReference type="ARBA" id="ARBA00022729"/>
    </source>
</evidence>
<dbReference type="PROSITE" id="PS50011">
    <property type="entry name" value="PROTEIN_KINASE_DOM"/>
    <property type="match status" value="1"/>
</dbReference>
<keyword evidence="4 13" id="KW-0812">Transmembrane</keyword>
<evidence type="ECO:0000313" key="16">
    <source>
        <dbReference type="EMBL" id="SPC91188.1"/>
    </source>
</evidence>
<dbReference type="EMBL" id="OIVN01001211">
    <property type="protein sequence ID" value="SPC91188.1"/>
    <property type="molecule type" value="Genomic_DNA"/>
</dbReference>
<organism evidence="16">
    <name type="scientific">Fagus sylvatica</name>
    <name type="common">Beechnut</name>
    <dbReference type="NCBI Taxonomy" id="28930"/>
    <lineage>
        <taxon>Eukaryota</taxon>
        <taxon>Viridiplantae</taxon>
        <taxon>Streptophyta</taxon>
        <taxon>Embryophyta</taxon>
        <taxon>Tracheophyta</taxon>
        <taxon>Spermatophyta</taxon>
        <taxon>Magnoliopsida</taxon>
        <taxon>eudicotyledons</taxon>
        <taxon>Gunneridae</taxon>
        <taxon>Pentapetalae</taxon>
        <taxon>rosids</taxon>
        <taxon>fabids</taxon>
        <taxon>Fagales</taxon>
        <taxon>Fagaceae</taxon>
        <taxon>Fagus</taxon>
    </lineage>
</organism>
<feature type="domain" description="Protein kinase" evidence="15">
    <location>
        <begin position="401"/>
        <end position="702"/>
    </location>
</feature>
<keyword evidence="2" id="KW-0597">Phosphoprotein</keyword>
<dbReference type="InterPro" id="IPR011009">
    <property type="entry name" value="Kinase-like_dom_sf"/>
</dbReference>